<reference evidence="2 3" key="1">
    <citation type="journal article" date="2018" name="Sci. Rep.">
        <title>Raphidocelis subcapitata (=Pseudokirchneriella subcapitata) provides an insight into genome evolution and environmental adaptations in the Sphaeropleales.</title>
        <authorList>
            <person name="Suzuki S."/>
            <person name="Yamaguchi H."/>
            <person name="Nakajima N."/>
            <person name="Kawachi M."/>
        </authorList>
    </citation>
    <scope>NUCLEOTIDE SEQUENCE [LARGE SCALE GENOMIC DNA]</scope>
    <source>
        <strain evidence="2 3">NIES-35</strain>
    </source>
</reference>
<sequence>MEPDDAPRRRSTRLAAAYAGADANGTVRGRSGGGARSPPPPAAEEALPELPDRQPAVEDGAAMEALVAKWNFFQAVLHR</sequence>
<protein>
    <submittedName>
        <fullName evidence="2">Uncharacterized protein</fullName>
    </submittedName>
</protein>
<comment type="caution">
    <text evidence="2">The sequence shown here is derived from an EMBL/GenBank/DDBJ whole genome shotgun (WGS) entry which is preliminary data.</text>
</comment>
<dbReference type="AlphaFoldDB" id="A0A2V0PEP5"/>
<evidence type="ECO:0000313" key="3">
    <source>
        <dbReference type="Proteomes" id="UP000247498"/>
    </source>
</evidence>
<gene>
    <name evidence="2" type="ORF">Rsub_10365</name>
</gene>
<feature type="region of interest" description="Disordered" evidence="1">
    <location>
        <begin position="1"/>
        <end position="50"/>
    </location>
</feature>
<accession>A0A2V0PEP5</accession>
<dbReference type="Proteomes" id="UP000247498">
    <property type="component" value="Unassembled WGS sequence"/>
</dbReference>
<evidence type="ECO:0000256" key="1">
    <source>
        <dbReference type="SAM" id="MobiDB-lite"/>
    </source>
</evidence>
<dbReference type="EMBL" id="BDRX01000100">
    <property type="protein sequence ID" value="GBF97442.1"/>
    <property type="molecule type" value="Genomic_DNA"/>
</dbReference>
<evidence type="ECO:0000313" key="2">
    <source>
        <dbReference type="EMBL" id="GBF97442.1"/>
    </source>
</evidence>
<keyword evidence="3" id="KW-1185">Reference proteome</keyword>
<dbReference type="InParanoid" id="A0A2V0PEP5"/>
<name>A0A2V0PEP5_9CHLO</name>
<proteinExistence type="predicted"/>
<organism evidence="2 3">
    <name type="scientific">Raphidocelis subcapitata</name>
    <dbReference type="NCBI Taxonomy" id="307507"/>
    <lineage>
        <taxon>Eukaryota</taxon>
        <taxon>Viridiplantae</taxon>
        <taxon>Chlorophyta</taxon>
        <taxon>core chlorophytes</taxon>
        <taxon>Chlorophyceae</taxon>
        <taxon>CS clade</taxon>
        <taxon>Sphaeropleales</taxon>
        <taxon>Selenastraceae</taxon>
        <taxon>Raphidocelis</taxon>
    </lineage>
</organism>